<sequence length="211" mass="24198">MPNSTKKTTLENENTASAEPTPILIKKYPNRRLYNTSTSTYIVLDDVIELINSDTPFIIQDKKTGDDITRSILNQIIFEKEVKPKNYHFSLEVQKQLINMYSDTCSHMVPDYLTESMRLFQTEKNKMTEAWGDAINKNTQVAMEFGQNIARQNIEFFNQSLQIFNHKTTEDTETTEATGSNTTVDLEKKLANMQAELEVLQGQLKSLKSTK</sequence>
<keyword evidence="1" id="KW-0175">Coiled coil</keyword>
<keyword evidence="5" id="KW-1185">Reference proteome</keyword>
<dbReference type="Proteomes" id="UP000245506">
    <property type="component" value="Unassembled WGS sequence"/>
</dbReference>
<name>A0A317C9Q9_9GAMM</name>
<evidence type="ECO:0000259" key="2">
    <source>
        <dbReference type="Pfam" id="PF05233"/>
    </source>
</evidence>
<feature type="domain" description="PHB accumulation regulatory" evidence="2">
    <location>
        <begin position="92"/>
        <end position="127"/>
    </location>
</feature>
<gene>
    <name evidence="4" type="ORF">DKT75_13105</name>
</gene>
<organism evidence="4 5">
    <name type="scientific">Leucothrix arctica</name>
    <dbReference type="NCBI Taxonomy" id="1481894"/>
    <lineage>
        <taxon>Bacteria</taxon>
        <taxon>Pseudomonadati</taxon>
        <taxon>Pseudomonadota</taxon>
        <taxon>Gammaproteobacteria</taxon>
        <taxon>Thiotrichales</taxon>
        <taxon>Thiotrichaceae</taxon>
        <taxon>Leucothrix</taxon>
    </lineage>
</organism>
<comment type="caution">
    <text evidence="4">The sequence shown here is derived from an EMBL/GenBank/DDBJ whole genome shotgun (WGS) entry which is preliminary data.</text>
</comment>
<protein>
    <recommendedName>
        <fullName evidence="6">Polyhydroxyalkanoate synthesis repressor PhaR</fullName>
    </recommendedName>
</protein>
<feature type="coiled-coil region" evidence="1">
    <location>
        <begin position="183"/>
        <end position="210"/>
    </location>
</feature>
<dbReference type="Pfam" id="PF05233">
    <property type="entry name" value="PHB_acc"/>
    <property type="match status" value="1"/>
</dbReference>
<evidence type="ECO:0000313" key="5">
    <source>
        <dbReference type="Proteomes" id="UP000245506"/>
    </source>
</evidence>
<dbReference type="OrthoDB" id="9795345at2"/>
<accession>A0A317C9Q9</accession>
<dbReference type="EMBL" id="QGKL01000035">
    <property type="protein sequence ID" value="PWQ95276.1"/>
    <property type="molecule type" value="Genomic_DNA"/>
</dbReference>
<evidence type="ECO:0000313" key="4">
    <source>
        <dbReference type="EMBL" id="PWQ95276.1"/>
    </source>
</evidence>
<dbReference type="InterPro" id="IPR007897">
    <property type="entry name" value="PHB_accumulat"/>
</dbReference>
<dbReference type="RefSeq" id="WP_109823888.1">
    <property type="nucleotide sequence ID" value="NZ_QGKL01000035.1"/>
</dbReference>
<proteinExistence type="predicted"/>
<dbReference type="AlphaFoldDB" id="A0A317C9Q9"/>
<evidence type="ECO:0008006" key="6">
    <source>
        <dbReference type="Google" id="ProtNLM"/>
    </source>
</evidence>
<evidence type="ECO:0000259" key="3">
    <source>
        <dbReference type="Pfam" id="PF07879"/>
    </source>
</evidence>
<evidence type="ECO:0000256" key="1">
    <source>
        <dbReference type="SAM" id="Coils"/>
    </source>
</evidence>
<feature type="domain" description="PHA accumulation regulator DNA-binding N-terminal" evidence="3">
    <location>
        <begin position="24"/>
        <end position="82"/>
    </location>
</feature>
<dbReference type="InterPro" id="IPR012909">
    <property type="entry name" value="PHA_DNA-bd_N"/>
</dbReference>
<dbReference type="Pfam" id="PF07879">
    <property type="entry name" value="PHB_acc_N"/>
    <property type="match status" value="1"/>
</dbReference>
<reference evidence="4 5" key="1">
    <citation type="submission" date="2018-05" db="EMBL/GenBank/DDBJ databases">
        <title>Leucothrix arctica sp. nov., isolated from Arctic seawater.</title>
        <authorList>
            <person name="Choi A."/>
            <person name="Baek K."/>
        </authorList>
    </citation>
    <scope>NUCLEOTIDE SEQUENCE [LARGE SCALE GENOMIC DNA]</scope>
    <source>
        <strain evidence="4 5">IMCC9719</strain>
    </source>
</reference>